<dbReference type="InterPro" id="IPR012934">
    <property type="entry name" value="Znf_AD"/>
</dbReference>
<dbReference type="AlphaFoldDB" id="N6TLQ8"/>
<feature type="non-terminal residue" evidence="2">
    <location>
        <position position="1"/>
    </location>
</feature>
<sequence length="180" mass="20764">MEVCRLCLLFSESNSYSKLTDPYKCIVNSLIPEVNLDITINPSICHQCSHLVNKLHEFKLACFECQQQRKKQLSKPGCCQTCLKSIEKQFIEDPPDLKSILKFCLPEMDLHFIPDPIVCRKCLVRLQRLQQLKASYLTVEEKLNSFVVDAKRPVDLRKLVHGIPDGKLELLDANTYVDER</sequence>
<organism evidence="2">
    <name type="scientific">Dendroctonus ponderosae</name>
    <name type="common">Mountain pine beetle</name>
    <dbReference type="NCBI Taxonomy" id="77166"/>
    <lineage>
        <taxon>Eukaryota</taxon>
        <taxon>Metazoa</taxon>
        <taxon>Ecdysozoa</taxon>
        <taxon>Arthropoda</taxon>
        <taxon>Hexapoda</taxon>
        <taxon>Insecta</taxon>
        <taxon>Pterygota</taxon>
        <taxon>Neoptera</taxon>
        <taxon>Endopterygota</taxon>
        <taxon>Coleoptera</taxon>
        <taxon>Polyphaga</taxon>
        <taxon>Cucujiformia</taxon>
        <taxon>Curculionidae</taxon>
        <taxon>Scolytinae</taxon>
        <taxon>Dendroctonus</taxon>
    </lineage>
</organism>
<dbReference type="GO" id="GO:0005634">
    <property type="term" value="C:nucleus"/>
    <property type="evidence" value="ECO:0007669"/>
    <property type="project" value="InterPro"/>
</dbReference>
<dbReference type="Proteomes" id="UP000030742">
    <property type="component" value="Unassembled WGS sequence"/>
</dbReference>
<protein>
    <recommendedName>
        <fullName evidence="1">ZAD domain-containing protein</fullName>
    </recommendedName>
</protein>
<dbReference type="EMBL" id="KB632331">
    <property type="protein sequence ID" value="ERL92621.1"/>
    <property type="molecule type" value="Genomic_DNA"/>
</dbReference>
<evidence type="ECO:0000313" key="2">
    <source>
        <dbReference type="EMBL" id="ENN81384.1"/>
    </source>
</evidence>
<reference evidence="2 4" key="1">
    <citation type="journal article" date="2013" name="Genome Biol.">
        <title>Draft genome of the mountain pine beetle, Dendroctonus ponderosae Hopkins, a major forest pest.</title>
        <authorList>
            <person name="Keeling C.I."/>
            <person name="Yuen M.M."/>
            <person name="Liao N.Y."/>
            <person name="Docking T.R."/>
            <person name="Chan S.K."/>
            <person name="Taylor G.A."/>
            <person name="Palmquist D.L."/>
            <person name="Jackman S.D."/>
            <person name="Nguyen A."/>
            <person name="Li M."/>
            <person name="Henderson H."/>
            <person name="Janes J.K."/>
            <person name="Zhao Y."/>
            <person name="Pandoh P."/>
            <person name="Moore R."/>
            <person name="Sperling F.A."/>
            <person name="Huber D.P."/>
            <person name="Birol I."/>
            <person name="Jones S.J."/>
            <person name="Bohlmann J."/>
        </authorList>
    </citation>
    <scope>NUCLEOTIDE SEQUENCE</scope>
</reference>
<dbReference type="SMART" id="SM00868">
    <property type="entry name" value="zf-AD"/>
    <property type="match status" value="2"/>
</dbReference>
<evidence type="ECO:0000313" key="4">
    <source>
        <dbReference type="Proteomes" id="UP000030742"/>
    </source>
</evidence>
<evidence type="ECO:0000313" key="3">
    <source>
        <dbReference type="EMBL" id="ERL92621.1"/>
    </source>
</evidence>
<gene>
    <name evidence="3" type="ORF">D910_09934</name>
    <name evidence="2" type="ORF">YQE_02200</name>
</gene>
<dbReference type="GO" id="GO:0008270">
    <property type="term" value="F:zinc ion binding"/>
    <property type="evidence" value="ECO:0007669"/>
    <property type="project" value="InterPro"/>
</dbReference>
<evidence type="ECO:0000259" key="1">
    <source>
        <dbReference type="SMART" id="SM00868"/>
    </source>
</evidence>
<feature type="domain" description="ZAD" evidence="1">
    <location>
        <begin position="3"/>
        <end position="72"/>
    </location>
</feature>
<name>N6TLQ8_DENPD</name>
<proteinExistence type="predicted"/>
<dbReference type="EMBL" id="KB740098">
    <property type="protein sequence ID" value="ENN81384.1"/>
    <property type="molecule type" value="Genomic_DNA"/>
</dbReference>
<feature type="domain" description="ZAD" evidence="1">
    <location>
        <begin position="78"/>
        <end position="146"/>
    </location>
</feature>
<accession>N6TLQ8</accession>
<dbReference type="HOGENOM" id="CLU_1497766_0_0_1"/>